<dbReference type="InParanoid" id="A0A0C3FYX5"/>
<accession>A0A0C3FYX5</accession>
<evidence type="ECO:0000313" key="1">
    <source>
        <dbReference type="EMBL" id="KIM83496.1"/>
    </source>
</evidence>
<dbReference type="HOGENOM" id="CLU_056788_8_1_1"/>
<dbReference type="PANTHER" id="PTHR48472:SF1">
    <property type="entry name" value="TC1-LIKE TRANSPOSASE DDE DOMAIN-CONTAINING PROTEIN"/>
    <property type="match status" value="1"/>
</dbReference>
<dbReference type="OrthoDB" id="3012036at2759"/>
<keyword evidence="2" id="KW-1185">Reference proteome</keyword>
<dbReference type="EMBL" id="KN832990">
    <property type="protein sequence ID" value="KIM83496.1"/>
    <property type="molecule type" value="Genomic_DNA"/>
</dbReference>
<evidence type="ECO:0008006" key="3">
    <source>
        <dbReference type="Google" id="ProtNLM"/>
    </source>
</evidence>
<evidence type="ECO:0000313" key="2">
    <source>
        <dbReference type="Proteomes" id="UP000054166"/>
    </source>
</evidence>
<gene>
    <name evidence="1" type="ORF">PILCRDRAFT_69111</name>
</gene>
<dbReference type="InterPro" id="IPR009057">
    <property type="entry name" value="Homeodomain-like_sf"/>
</dbReference>
<proteinExistence type="predicted"/>
<reference evidence="1 2" key="1">
    <citation type="submission" date="2014-04" db="EMBL/GenBank/DDBJ databases">
        <authorList>
            <consortium name="DOE Joint Genome Institute"/>
            <person name="Kuo A."/>
            <person name="Tarkka M."/>
            <person name="Buscot F."/>
            <person name="Kohler A."/>
            <person name="Nagy L.G."/>
            <person name="Floudas D."/>
            <person name="Copeland A."/>
            <person name="Barry K.W."/>
            <person name="Cichocki N."/>
            <person name="Veneault-Fourrey C."/>
            <person name="LaButti K."/>
            <person name="Lindquist E.A."/>
            <person name="Lipzen A."/>
            <person name="Lundell T."/>
            <person name="Morin E."/>
            <person name="Murat C."/>
            <person name="Sun H."/>
            <person name="Tunlid A."/>
            <person name="Henrissat B."/>
            <person name="Grigoriev I.V."/>
            <person name="Hibbett D.S."/>
            <person name="Martin F."/>
            <person name="Nordberg H.P."/>
            <person name="Cantor M.N."/>
            <person name="Hua S.X."/>
        </authorList>
    </citation>
    <scope>NUCLEOTIDE SEQUENCE [LARGE SCALE GENOMIC DNA]</scope>
    <source>
        <strain evidence="1 2">F 1598</strain>
    </source>
</reference>
<dbReference type="PANTHER" id="PTHR48472">
    <property type="entry name" value="TC1-LIKE TRANSPOSASE DDE DOMAIN-CONTAINING PROTEIN"/>
    <property type="match status" value="1"/>
</dbReference>
<organism evidence="1 2">
    <name type="scientific">Piloderma croceum (strain F 1598)</name>
    <dbReference type="NCBI Taxonomy" id="765440"/>
    <lineage>
        <taxon>Eukaryota</taxon>
        <taxon>Fungi</taxon>
        <taxon>Dikarya</taxon>
        <taxon>Basidiomycota</taxon>
        <taxon>Agaricomycotina</taxon>
        <taxon>Agaricomycetes</taxon>
        <taxon>Agaricomycetidae</taxon>
        <taxon>Atheliales</taxon>
        <taxon>Atheliaceae</taxon>
        <taxon>Piloderma</taxon>
    </lineage>
</organism>
<dbReference type="SUPFAM" id="SSF46689">
    <property type="entry name" value="Homeodomain-like"/>
    <property type="match status" value="1"/>
</dbReference>
<protein>
    <recommendedName>
        <fullName evidence="3">Winged helix-turn helix domain-containing protein</fullName>
    </recommendedName>
</protein>
<dbReference type="AlphaFoldDB" id="A0A0C3FYX5"/>
<dbReference type="Proteomes" id="UP000054166">
    <property type="component" value="Unassembled WGS sequence"/>
</dbReference>
<sequence>MPHCSVSLDLKAHIPILHYSAGYSVKEICGILGIRKSLVYQTLQYYAVHGVFHNPNTRKCGQHRKLTSININFIKSLISEQHTIYLDKIQEQLLTRRGAQVSISTLMRTLCWLHLTNKDVSDCALERNVEQQAIFMNKMVDLVGGPNMLMFGDEASKDERTSAQRCGWLLR</sequence>
<reference evidence="2" key="2">
    <citation type="submission" date="2015-01" db="EMBL/GenBank/DDBJ databases">
        <title>Evolutionary Origins and Diversification of the Mycorrhizal Mutualists.</title>
        <authorList>
            <consortium name="DOE Joint Genome Institute"/>
            <consortium name="Mycorrhizal Genomics Consortium"/>
            <person name="Kohler A."/>
            <person name="Kuo A."/>
            <person name="Nagy L.G."/>
            <person name="Floudas D."/>
            <person name="Copeland A."/>
            <person name="Barry K.W."/>
            <person name="Cichocki N."/>
            <person name="Veneault-Fourrey C."/>
            <person name="LaButti K."/>
            <person name="Lindquist E.A."/>
            <person name="Lipzen A."/>
            <person name="Lundell T."/>
            <person name="Morin E."/>
            <person name="Murat C."/>
            <person name="Riley R."/>
            <person name="Ohm R."/>
            <person name="Sun H."/>
            <person name="Tunlid A."/>
            <person name="Henrissat B."/>
            <person name="Grigoriev I.V."/>
            <person name="Hibbett D.S."/>
            <person name="Martin F."/>
        </authorList>
    </citation>
    <scope>NUCLEOTIDE SEQUENCE [LARGE SCALE GENOMIC DNA]</scope>
    <source>
        <strain evidence="2">F 1598</strain>
    </source>
</reference>
<name>A0A0C3FYX5_PILCF</name>